<dbReference type="Gene3D" id="3.40.430.10">
    <property type="entry name" value="Dihydrofolate Reductase, subunit A"/>
    <property type="match status" value="1"/>
</dbReference>
<dbReference type="AlphaFoldDB" id="A0A2S5SQL6"/>
<reference evidence="5 6" key="1">
    <citation type="submission" date="2018-02" db="EMBL/GenBank/DDBJ databases">
        <title>Reclassifiation of [Polyangium] brachysporum DSM 7029 as Guopingzhaonella breviflexa gen. nov., sp. nov., a member of the family Comamonadaceae.</title>
        <authorList>
            <person name="Tang B."/>
        </authorList>
    </citation>
    <scope>NUCLEOTIDE SEQUENCE [LARGE SCALE GENOMIC DNA]</scope>
    <source>
        <strain evidence="5 6">BCRC 80649</strain>
    </source>
</reference>
<sequence length="312" mass="32980">MGAGGPRLSADPSTDPNVLLGPTAAAACEALWPLLLQAAHWRRHRRGTPPRLTAAHDPRLGMHQHDGLWQLHGAWPTAAHELAGPLLPLVADVPAGTSRVVGQLGQSLDGQVATEAGDSGALNGPEALTHLHRLRALCDAVLVGTGTAVADNPRLTTRRVSGPHPTRVVLDVRLRVPGEAGVFTDGQAPTLLVCDARDRARAAERVGDEQVLAVADLVDPAGDVVWPVLLAALRERGLTTVLVEGGGVTVSRCLAQGVLDRLHLMVTPVLIGQGKPGVQLPPVQRMAECLRPRARAYRLGGDVLWDLDLRDH</sequence>
<accession>A0A2S5SQL6</accession>
<dbReference type="InterPro" id="IPR002734">
    <property type="entry name" value="RibDG_C"/>
</dbReference>
<dbReference type="PANTHER" id="PTHR38011:SF7">
    <property type="entry name" value="2,5-DIAMINO-6-RIBOSYLAMINO-4(3H)-PYRIMIDINONE 5'-PHOSPHATE REDUCTASE"/>
    <property type="match status" value="1"/>
</dbReference>
<dbReference type="InterPro" id="IPR050765">
    <property type="entry name" value="Riboflavin_Biosynth_HTPR"/>
</dbReference>
<organism evidence="5 6">
    <name type="scientific">Caldimonas caldifontis</name>
    <dbReference type="NCBI Taxonomy" id="1452508"/>
    <lineage>
        <taxon>Bacteria</taxon>
        <taxon>Pseudomonadati</taxon>
        <taxon>Pseudomonadota</taxon>
        <taxon>Betaproteobacteria</taxon>
        <taxon>Burkholderiales</taxon>
        <taxon>Sphaerotilaceae</taxon>
        <taxon>Caldimonas</taxon>
    </lineage>
</organism>
<dbReference type="PANTHER" id="PTHR38011">
    <property type="entry name" value="DIHYDROFOLATE REDUCTASE FAMILY PROTEIN (AFU_ORTHOLOGUE AFUA_8G06820)"/>
    <property type="match status" value="1"/>
</dbReference>
<dbReference type="PROSITE" id="PS51257">
    <property type="entry name" value="PROKAR_LIPOPROTEIN"/>
    <property type="match status" value="1"/>
</dbReference>
<keyword evidence="6" id="KW-1185">Reference proteome</keyword>
<evidence type="ECO:0000259" key="4">
    <source>
        <dbReference type="Pfam" id="PF01872"/>
    </source>
</evidence>
<evidence type="ECO:0000256" key="1">
    <source>
        <dbReference type="ARBA" id="ARBA00005104"/>
    </source>
</evidence>
<name>A0A2S5SQL6_9BURK</name>
<proteinExistence type="predicted"/>
<evidence type="ECO:0000256" key="2">
    <source>
        <dbReference type="ARBA" id="ARBA00022857"/>
    </source>
</evidence>
<dbReference type="EMBL" id="PSNX01000018">
    <property type="protein sequence ID" value="PPE65025.1"/>
    <property type="molecule type" value="Genomic_DNA"/>
</dbReference>
<comment type="caution">
    <text evidence="5">The sequence shown here is derived from an EMBL/GenBank/DDBJ whole genome shotgun (WGS) entry which is preliminary data.</text>
</comment>
<comment type="pathway">
    <text evidence="1">Cofactor biosynthesis; riboflavin biosynthesis.</text>
</comment>
<keyword evidence="3" id="KW-0560">Oxidoreductase</keyword>
<evidence type="ECO:0000313" key="6">
    <source>
        <dbReference type="Proteomes" id="UP000238605"/>
    </source>
</evidence>
<dbReference type="OrthoDB" id="2313602at2"/>
<gene>
    <name evidence="5" type="ORF">C1704_16485</name>
</gene>
<feature type="domain" description="Bacterial bifunctional deaminase-reductase C-terminal" evidence="4">
    <location>
        <begin position="103"/>
        <end position="285"/>
    </location>
</feature>
<evidence type="ECO:0000313" key="5">
    <source>
        <dbReference type="EMBL" id="PPE65025.1"/>
    </source>
</evidence>
<dbReference type="SUPFAM" id="SSF53597">
    <property type="entry name" value="Dihydrofolate reductase-like"/>
    <property type="match status" value="1"/>
</dbReference>
<evidence type="ECO:0000256" key="3">
    <source>
        <dbReference type="ARBA" id="ARBA00023002"/>
    </source>
</evidence>
<dbReference type="InterPro" id="IPR024072">
    <property type="entry name" value="DHFR-like_dom_sf"/>
</dbReference>
<protein>
    <submittedName>
        <fullName evidence="5">Deaminase</fullName>
    </submittedName>
</protein>
<dbReference type="Proteomes" id="UP000238605">
    <property type="component" value="Unassembled WGS sequence"/>
</dbReference>
<dbReference type="GO" id="GO:0008703">
    <property type="term" value="F:5-amino-6-(5-phosphoribosylamino)uracil reductase activity"/>
    <property type="evidence" value="ECO:0007669"/>
    <property type="project" value="InterPro"/>
</dbReference>
<keyword evidence="2" id="KW-0521">NADP</keyword>
<dbReference type="Pfam" id="PF01872">
    <property type="entry name" value="RibD_C"/>
    <property type="match status" value="1"/>
</dbReference>
<dbReference type="GO" id="GO:0009231">
    <property type="term" value="P:riboflavin biosynthetic process"/>
    <property type="evidence" value="ECO:0007669"/>
    <property type="project" value="InterPro"/>
</dbReference>